<keyword evidence="8" id="KW-0479">Metal-binding</keyword>
<keyword evidence="13" id="KW-1185">Reference proteome</keyword>
<evidence type="ECO:0000256" key="2">
    <source>
        <dbReference type="ARBA" id="ARBA00002368"/>
    </source>
</evidence>
<dbReference type="SUPFAM" id="SSF51338">
    <property type="entry name" value="Composite domain of metallo-dependent hydrolases"/>
    <property type="match status" value="1"/>
</dbReference>
<sequence>MLDLLVKNTLVVTSDDVFLGSVAVNNGKIAGILPTNTNEQADTIIDGKGCYLFPGIIDSHVHFNDPGFEWREDFSHATEAAAVGGVTTVVDMPLQNEPALTDRQIFEKKYKTVKEKALIDFAFWGGMVNFNLSKISELNDCGVVAFKTFLAPVSSDYTSLDYGRVREGLSIIKTFDGLAGFHCEDYGIVSYNEETAKKKGHVTRKDYLKARPVVAELVAVKTIIELSRESGTRVHICHVSHPQVAEAIKLAKYQGVRITAETCPHYLIFNEKDFLDNGMFFKCAPPLRSEEASLRLWDYVKDGTLDLVVSDHSPCADREKSESEGVFNAWGGISGVQAGLQIMFNEIVSKRNWSPTLISRIMAENPSKIFGMSGKKGALTLGFDADLVLVDPNAEWEITDKSLKYLNKSSAFIGCKGTGLPVCTILRGKVIVQDGVIKGKHGIGQLVRRNIC</sequence>
<proteinExistence type="inferred from homology"/>
<dbReference type="SUPFAM" id="SSF51556">
    <property type="entry name" value="Metallo-dependent hydrolases"/>
    <property type="match status" value="1"/>
</dbReference>
<comment type="function">
    <text evidence="2">Catalyzes the reversible cyclization of carbamoyl aspartate to dihydroorotate.</text>
</comment>
<evidence type="ECO:0000313" key="13">
    <source>
        <dbReference type="Proteomes" id="UP000654670"/>
    </source>
</evidence>
<comment type="similarity">
    <text evidence="5">Belongs to the metallo-dependent hydrolases superfamily. Allantoinase family.</text>
</comment>
<comment type="subunit">
    <text evidence="6">Homotetramer.</text>
</comment>
<dbReference type="InterPro" id="IPR011059">
    <property type="entry name" value="Metal-dep_hydrolase_composite"/>
</dbReference>
<dbReference type="InterPro" id="IPR002195">
    <property type="entry name" value="Dihydroorotase_CS"/>
</dbReference>
<dbReference type="Proteomes" id="UP000654670">
    <property type="component" value="Unassembled WGS sequence"/>
</dbReference>
<comment type="cofactor">
    <cofactor evidence="1">
        <name>Zn(2+)</name>
        <dbReference type="ChEBI" id="CHEBI:29105"/>
    </cofactor>
</comment>
<dbReference type="GO" id="GO:0006145">
    <property type="term" value="P:purine nucleobase catabolic process"/>
    <property type="evidence" value="ECO:0007669"/>
    <property type="project" value="TreeGrafter"/>
</dbReference>
<dbReference type="Pfam" id="PF01979">
    <property type="entry name" value="Amidohydro_1"/>
    <property type="match status" value="1"/>
</dbReference>
<dbReference type="AlphaFoldDB" id="A0A917S575"/>
<dbReference type="GO" id="GO:0004038">
    <property type="term" value="F:allantoinase activity"/>
    <property type="evidence" value="ECO:0007669"/>
    <property type="project" value="UniProtKB-EC"/>
</dbReference>
<dbReference type="PROSITE" id="PS00482">
    <property type="entry name" value="DIHYDROOROTASE_1"/>
    <property type="match status" value="1"/>
</dbReference>
<comment type="pathway">
    <text evidence="3">Nitrogen metabolism; (S)-allantoin degradation; allantoate from (S)-allantoin: step 1/1.</text>
</comment>
<gene>
    <name evidence="12" type="ORF">GCM10007968_24400</name>
</gene>
<accession>A0A917S575</accession>
<evidence type="ECO:0000256" key="6">
    <source>
        <dbReference type="ARBA" id="ARBA00011881"/>
    </source>
</evidence>
<evidence type="ECO:0000256" key="5">
    <source>
        <dbReference type="ARBA" id="ARBA00010368"/>
    </source>
</evidence>
<evidence type="ECO:0000256" key="9">
    <source>
        <dbReference type="ARBA" id="ARBA00022801"/>
    </source>
</evidence>
<dbReference type="NCBIfam" id="TIGR03178">
    <property type="entry name" value="allantoinase"/>
    <property type="match status" value="1"/>
</dbReference>
<dbReference type="GO" id="GO:0005737">
    <property type="term" value="C:cytoplasm"/>
    <property type="evidence" value="ECO:0007669"/>
    <property type="project" value="TreeGrafter"/>
</dbReference>
<evidence type="ECO:0000256" key="1">
    <source>
        <dbReference type="ARBA" id="ARBA00001947"/>
    </source>
</evidence>
<comment type="caution">
    <text evidence="12">The sequence shown here is derived from an EMBL/GenBank/DDBJ whole genome shotgun (WGS) entry which is preliminary data.</text>
</comment>
<name>A0A917S575_9BACL</name>
<dbReference type="GO" id="GO:0008270">
    <property type="term" value="F:zinc ion binding"/>
    <property type="evidence" value="ECO:0007669"/>
    <property type="project" value="InterPro"/>
</dbReference>
<dbReference type="GO" id="GO:0050897">
    <property type="term" value="F:cobalt ion binding"/>
    <property type="evidence" value="ECO:0007669"/>
    <property type="project" value="InterPro"/>
</dbReference>
<dbReference type="PANTHER" id="PTHR43668:SF2">
    <property type="entry name" value="ALLANTOINASE"/>
    <property type="match status" value="1"/>
</dbReference>
<dbReference type="NCBIfam" id="TIGR00857">
    <property type="entry name" value="pyrC_multi"/>
    <property type="match status" value="1"/>
</dbReference>
<reference evidence="12" key="2">
    <citation type="submission" date="2020-09" db="EMBL/GenBank/DDBJ databases">
        <authorList>
            <person name="Sun Q."/>
            <person name="Ohkuma M."/>
        </authorList>
    </citation>
    <scope>NUCLEOTIDE SEQUENCE</scope>
    <source>
        <strain evidence="12">JCM 15325</strain>
    </source>
</reference>
<reference evidence="12" key="1">
    <citation type="journal article" date="2014" name="Int. J. Syst. Evol. Microbiol.">
        <title>Complete genome sequence of Corynebacterium casei LMG S-19264T (=DSM 44701T), isolated from a smear-ripened cheese.</title>
        <authorList>
            <consortium name="US DOE Joint Genome Institute (JGI-PGF)"/>
            <person name="Walter F."/>
            <person name="Albersmeier A."/>
            <person name="Kalinowski J."/>
            <person name="Ruckert C."/>
        </authorList>
    </citation>
    <scope>NUCLEOTIDE SEQUENCE</scope>
    <source>
        <strain evidence="12">JCM 15325</strain>
    </source>
</reference>
<evidence type="ECO:0000256" key="3">
    <source>
        <dbReference type="ARBA" id="ARBA00004968"/>
    </source>
</evidence>
<evidence type="ECO:0000259" key="11">
    <source>
        <dbReference type="Pfam" id="PF01979"/>
    </source>
</evidence>
<comment type="similarity">
    <text evidence="4">Belongs to the metallo-dependent hydrolases superfamily. DHOase family. Class I DHOase subfamily.</text>
</comment>
<feature type="domain" description="Amidohydrolase-related" evidence="11">
    <location>
        <begin position="51"/>
        <end position="430"/>
    </location>
</feature>
<dbReference type="GO" id="GO:0000256">
    <property type="term" value="P:allantoin catabolic process"/>
    <property type="evidence" value="ECO:0007669"/>
    <property type="project" value="InterPro"/>
</dbReference>
<keyword evidence="10" id="KW-0862">Zinc</keyword>
<evidence type="ECO:0000256" key="10">
    <source>
        <dbReference type="ARBA" id="ARBA00022833"/>
    </source>
</evidence>
<keyword evidence="9" id="KW-0378">Hydrolase</keyword>
<evidence type="ECO:0000256" key="7">
    <source>
        <dbReference type="ARBA" id="ARBA00012863"/>
    </source>
</evidence>
<protein>
    <recommendedName>
        <fullName evidence="7">allantoinase</fullName>
        <ecNumber evidence="7">3.5.2.5</ecNumber>
    </recommendedName>
</protein>
<organism evidence="12 13">
    <name type="scientific">Sporolactobacillus putidus</name>
    <dbReference type="NCBI Taxonomy" id="492735"/>
    <lineage>
        <taxon>Bacteria</taxon>
        <taxon>Bacillati</taxon>
        <taxon>Bacillota</taxon>
        <taxon>Bacilli</taxon>
        <taxon>Bacillales</taxon>
        <taxon>Sporolactobacillaceae</taxon>
        <taxon>Sporolactobacillus</taxon>
    </lineage>
</organism>
<dbReference type="InterPro" id="IPR032466">
    <property type="entry name" value="Metal_Hydrolase"/>
</dbReference>
<dbReference type="EMBL" id="BMOK01000011">
    <property type="protein sequence ID" value="GGL59555.1"/>
    <property type="molecule type" value="Genomic_DNA"/>
</dbReference>
<dbReference type="EC" id="3.5.2.5" evidence="7"/>
<evidence type="ECO:0000256" key="8">
    <source>
        <dbReference type="ARBA" id="ARBA00022723"/>
    </source>
</evidence>
<dbReference type="InterPro" id="IPR017593">
    <property type="entry name" value="Allantoinase"/>
</dbReference>
<evidence type="ECO:0000313" key="12">
    <source>
        <dbReference type="EMBL" id="GGL59555.1"/>
    </source>
</evidence>
<dbReference type="InterPro" id="IPR050138">
    <property type="entry name" value="DHOase/Allantoinase_Hydrolase"/>
</dbReference>
<evidence type="ECO:0000256" key="4">
    <source>
        <dbReference type="ARBA" id="ARBA00010286"/>
    </source>
</evidence>
<dbReference type="PANTHER" id="PTHR43668">
    <property type="entry name" value="ALLANTOINASE"/>
    <property type="match status" value="1"/>
</dbReference>
<dbReference type="Gene3D" id="2.30.40.10">
    <property type="entry name" value="Urease, subunit C, domain 1"/>
    <property type="match status" value="1"/>
</dbReference>
<dbReference type="RefSeq" id="WP_188803747.1">
    <property type="nucleotide sequence ID" value="NZ_BMOK01000011.1"/>
</dbReference>
<dbReference type="Gene3D" id="3.20.20.140">
    <property type="entry name" value="Metal-dependent hydrolases"/>
    <property type="match status" value="1"/>
</dbReference>
<dbReference type="InterPro" id="IPR006680">
    <property type="entry name" value="Amidohydro-rel"/>
</dbReference>